<dbReference type="STRING" id="1094466.KQS_04115"/>
<reference evidence="4" key="2">
    <citation type="submission" date="2012-03" db="EMBL/GenBank/DDBJ databases">
        <title>Complete genome sequence of Flavobacterium indicum GPTSA100-9T, isolated from warm spring water.</title>
        <authorList>
            <person name="Barbier P."/>
            <person name="Houel A."/>
            <person name="Loux V."/>
            <person name="Poulain J."/>
            <person name="Bernardet J.-F."/>
            <person name="Touchon M."/>
            <person name="Duchaud E."/>
        </authorList>
    </citation>
    <scope>NUCLEOTIDE SEQUENCE [LARGE SCALE GENOMIC DNA]</scope>
    <source>
        <strain evidence="4">DSM 17447 / CIP 109464 / GPTSA100-9</strain>
    </source>
</reference>
<dbReference type="Proteomes" id="UP000007599">
    <property type="component" value="Chromosome I"/>
</dbReference>
<dbReference type="InterPro" id="IPR055087">
    <property type="entry name" value="GldL-like_N"/>
</dbReference>
<dbReference type="eggNOG" id="ENOG5033BG8">
    <property type="taxonomic scope" value="Bacteria"/>
</dbReference>
<evidence type="ECO:0000313" key="3">
    <source>
        <dbReference type="EMBL" id="CCG52803.1"/>
    </source>
</evidence>
<dbReference type="EMBL" id="HE774682">
    <property type="protein sequence ID" value="CCG52803.1"/>
    <property type="molecule type" value="Genomic_DNA"/>
</dbReference>
<evidence type="ECO:0000256" key="1">
    <source>
        <dbReference type="SAM" id="Phobius"/>
    </source>
</evidence>
<feature type="transmembrane region" description="Helical" evidence="1">
    <location>
        <begin position="34"/>
        <end position="55"/>
    </location>
</feature>
<keyword evidence="1" id="KW-0812">Transmembrane</keyword>
<keyword evidence="1" id="KW-1133">Transmembrane helix</keyword>
<reference evidence="3 4" key="1">
    <citation type="journal article" date="2012" name="J. Bacteriol.">
        <title>Complete Genome Sequence of Flavobacterium indicum GPSTA100-9T, Isolated from Warm Spring Water.</title>
        <authorList>
            <person name="Barbier P."/>
            <person name="Houel A."/>
            <person name="Loux V."/>
            <person name="Poulain J."/>
            <person name="Bernardet J.F."/>
            <person name="Touchon M."/>
            <person name="Duchaud E."/>
        </authorList>
    </citation>
    <scope>NUCLEOTIDE SEQUENCE [LARGE SCALE GENOMIC DNA]</scope>
    <source>
        <strain evidence="4">DSM 17447 / CIP 109464 / GPTSA100-9</strain>
    </source>
</reference>
<evidence type="ECO:0000313" key="4">
    <source>
        <dbReference type="Proteomes" id="UP000007599"/>
    </source>
</evidence>
<evidence type="ECO:0000259" key="2">
    <source>
        <dbReference type="Pfam" id="PF22827"/>
    </source>
</evidence>
<proteinExistence type="predicted"/>
<protein>
    <recommendedName>
        <fullName evidence="2">Gliding motility protein GldL-like N-terminal domain-containing protein</fullName>
    </recommendedName>
</protein>
<dbReference type="AlphaFoldDB" id="H8XTK6"/>
<organism evidence="3 4">
    <name type="scientific">Flavobacterium indicum (strain DSM 17447 / CIP 109464 / GPTSA100-9)</name>
    <dbReference type="NCBI Taxonomy" id="1094466"/>
    <lineage>
        <taxon>Bacteria</taxon>
        <taxon>Pseudomonadati</taxon>
        <taxon>Bacteroidota</taxon>
        <taxon>Flavobacteriia</taxon>
        <taxon>Flavobacteriales</taxon>
        <taxon>Flavobacteriaceae</taxon>
        <taxon>Flavobacterium</taxon>
    </lineage>
</organism>
<dbReference type="Pfam" id="PF22827">
    <property type="entry name" value="GldL_N"/>
    <property type="match status" value="1"/>
</dbReference>
<keyword evidence="1" id="KW-0472">Membrane</keyword>
<gene>
    <name evidence="3" type="ordered locus">KQS_04115</name>
</gene>
<keyword evidence="4" id="KW-1185">Reference proteome</keyword>
<dbReference type="KEGG" id="fin:KQS_04115"/>
<feature type="domain" description="Gliding motility protein GldL-like N-terminal" evidence="2">
    <location>
        <begin position="13"/>
        <end position="54"/>
    </location>
</feature>
<name>H8XTK6_FLAIG</name>
<dbReference type="RefSeq" id="WP_014387945.1">
    <property type="nucleotide sequence ID" value="NC_017025.1"/>
</dbReference>
<sequence length="62" mass="6843">MKVFLVPLIFFLVGLAITIIGSLFKLMHWPGANSILITGTLLEVLAIVFLIYLLIKKSNGNN</sequence>
<dbReference type="HOGENOM" id="CLU_2897566_0_0_10"/>
<accession>H8XTK6</accession>